<comment type="caution">
    <text evidence="11">The sequence shown here is derived from an EMBL/GenBank/DDBJ whole genome shotgun (WGS) entry which is preliminary data.</text>
</comment>
<organism evidence="11 12">
    <name type="scientific">Nocardioides kongjuensis</name>
    <dbReference type="NCBI Taxonomy" id="349522"/>
    <lineage>
        <taxon>Bacteria</taxon>
        <taxon>Bacillati</taxon>
        <taxon>Actinomycetota</taxon>
        <taxon>Actinomycetes</taxon>
        <taxon>Propionibacteriales</taxon>
        <taxon>Nocardioidaceae</taxon>
        <taxon>Nocardioides</taxon>
    </lineage>
</organism>
<dbReference type="PANTHER" id="PTHR38686">
    <property type="entry name" value="APOLIPOPROTEIN N-ACYLTRANSFERASE"/>
    <property type="match status" value="1"/>
</dbReference>
<accession>A0A852RLM5</accession>
<dbReference type="Gene3D" id="3.60.110.10">
    <property type="entry name" value="Carbon-nitrogen hydrolase"/>
    <property type="match status" value="1"/>
</dbReference>
<gene>
    <name evidence="8" type="primary">lnt</name>
    <name evidence="11" type="ORF">BJ958_001316</name>
</gene>
<comment type="similarity">
    <text evidence="8">Belongs to the CN hydrolase family. Apolipoprotein N-acyltransferase subfamily.</text>
</comment>
<evidence type="ECO:0000256" key="3">
    <source>
        <dbReference type="ARBA" id="ARBA00022679"/>
    </source>
</evidence>
<keyword evidence="7 8" id="KW-0012">Acyltransferase</keyword>
<dbReference type="HAMAP" id="MF_01148">
    <property type="entry name" value="Lnt"/>
    <property type="match status" value="1"/>
</dbReference>
<reference evidence="11 12" key="1">
    <citation type="submission" date="2020-07" db="EMBL/GenBank/DDBJ databases">
        <title>Sequencing the genomes of 1000 actinobacteria strains.</title>
        <authorList>
            <person name="Klenk H.-P."/>
        </authorList>
    </citation>
    <scope>NUCLEOTIDE SEQUENCE [LARGE SCALE GENOMIC DNA]</scope>
    <source>
        <strain evidence="11 12">DSM 19082</strain>
    </source>
</reference>
<comment type="subcellular location">
    <subcellularLocation>
        <location evidence="1 8">Cell membrane</location>
        <topology evidence="1 8">Multi-pass membrane protein</topology>
    </subcellularLocation>
</comment>
<evidence type="ECO:0000256" key="9">
    <source>
        <dbReference type="SAM" id="MobiDB-lite"/>
    </source>
</evidence>
<name>A0A852RLM5_9ACTN</name>
<dbReference type="Pfam" id="PF00795">
    <property type="entry name" value="CN_hydrolase"/>
    <property type="match status" value="1"/>
</dbReference>
<dbReference type="GO" id="GO:0042158">
    <property type="term" value="P:lipoprotein biosynthetic process"/>
    <property type="evidence" value="ECO:0007669"/>
    <property type="project" value="UniProtKB-UniRule"/>
</dbReference>
<feature type="transmembrane region" description="Helical" evidence="8">
    <location>
        <begin position="77"/>
        <end position="100"/>
    </location>
</feature>
<sequence>MVQRPLVPALGLAVVGGVLLTASYEPVALPWLLPLGVACYALATRDLTVRRSGLVGLVFGVVFYFSHISWMKDSIGADAWLALSTVEALFYGLLGLAVPLVRRLPAWPLWLAAAWTTMETVRSGWPFSGMPWGRLAFAAIDTPAAPAVAYVGMTGLSFLLALSGFCLARFAEAALAREQRRVWAAVAVGVLAVLVTPAVLPYDVPETGSTTVAVVQGDVPGPGNDILWDHEQVTRNHVDATVELAADAAAGRVAQPDFVLWPENSTAVDPFEPGRVNAGIQEAVDAAQVPVVVGGIVDGGRRYVLNQGIVWDPQTGPGDRYTKHHPVPYGEYIPFRDIWNPKFGQLALISRDMKSGTRTQPLRIAGVRVGDAICFDVAYDDVMPPQVRDGAELLTVQTSNASFIFTHQIEQQFAITRLRAIEAGRWLAVASTNGQSGVIAPDGSVVASAQPRTTSVLVEKVGLSTALTPAMRLGAWPTRMFTLMTLGALVSGAVAYRRRREFDDPAQQAPEEEPPALSPTPSEAPVV</sequence>
<dbReference type="GO" id="GO:0016410">
    <property type="term" value="F:N-acyltransferase activity"/>
    <property type="evidence" value="ECO:0007669"/>
    <property type="project" value="UniProtKB-UniRule"/>
</dbReference>
<evidence type="ECO:0000259" key="10">
    <source>
        <dbReference type="PROSITE" id="PS50263"/>
    </source>
</evidence>
<dbReference type="InterPro" id="IPR003010">
    <property type="entry name" value="C-N_Hydrolase"/>
</dbReference>
<comment type="pathway">
    <text evidence="8">Protein modification; lipoprotein biosynthesis (N-acyl transfer).</text>
</comment>
<protein>
    <recommendedName>
        <fullName evidence="8">Apolipoprotein N-acyltransferase</fullName>
        <shortName evidence="8">ALP N-acyltransferase</shortName>
        <ecNumber evidence="8">2.3.1.269</ecNumber>
    </recommendedName>
</protein>
<keyword evidence="5 8" id="KW-1133">Transmembrane helix</keyword>
<dbReference type="PROSITE" id="PS50263">
    <property type="entry name" value="CN_HYDROLASE"/>
    <property type="match status" value="1"/>
</dbReference>
<dbReference type="RefSeq" id="WP_179726108.1">
    <property type="nucleotide sequence ID" value="NZ_BAABEF010000001.1"/>
</dbReference>
<feature type="domain" description="CN hydrolase" evidence="10">
    <location>
        <begin position="215"/>
        <end position="463"/>
    </location>
</feature>
<dbReference type="NCBIfam" id="TIGR00546">
    <property type="entry name" value="lnt"/>
    <property type="match status" value="1"/>
</dbReference>
<dbReference type="InterPro" id="IPR004563">
    <property type="entry name" value="Apolipo_AcylTrfase"/>
</dbReference>
<dbReference type="EC" id="2.3.1.269" evidence="8"/>
<evidence type="ECO:0000256" key="2">
    <source>
        <dbReference type="ARBA" id="ARBA00022475"/>
    </source>
</evidence>
<dbReference type="SUPFAM" id="SSF56317">
    <property type="entry name" value="Carbon-nitrogen hydrolase"/>
    <property type="match status" value="1"/>
</dbReference>
<keyword evidence="2 8" id="KW-1003">Cell membrane</keyword>
<feature type="region of interest" description="Disordered" evidence="9">
    <location>
        <begin position="501"/>
        <end position="527"/>
    </location>
</feature>
<evidence type="ECO:0000256" key="5">
    <source>
        <dbReference type="ARBA" id="ARBA00022989"/>
    </source>
</evidence>
<dbReference type="UniPathway" id="UPA00666"/>
<dbReference type="GO" id="GO:0005886">
    <property type="term" value="C:plasma membrane"/>
    <property type="evidence" value="ECO:0007669"/>
    <property type="project" value="UniProtKB-SubCell"/>
</dbReference>
<proteinExistence type="inferred from homology"/>
<evidence type="ECO:0000256" key="6">
    <source>
        <dbReference type="ARBA" id="ARBA00023136"/>
    </source>
</evidence>
<comment type="caution">
    <text evidence="8">Lacks conserved residue(s) required for the propagation of feature annotation.</text>
</comment>
<evidence type="ECO:0000256" key="1">
    <source>
        <dbReference type="ARBA" id="ARBA00004651"/>
    </source>
</evidence>
<evidence type="ECO:0000256" key="8">
    <source>
        <dbReference type="HAMAP-Rule" id="MF_01148"/>
    </source>
</evidence>
<keyword evidence="4 8" id="KW-0812">Transmembrane</keyword>
<keyword evidence="3 8" id="KW-0808">Transferase</keyword>
<comment type="function">
    <text evidence="8">Catalyzes the phospholipid dependent N-acylation of the N-terminal cysteine of apolipoprotein, the last step in lipoprotein maturation.</text>
</comment>
<dbReference type="InterPro" id="IPR045378">
    <property type="entry name" value="LNT_N"/>
</dbReference>
<evidence type="ECO:0000313" key="11">
    <source>
        <dbReference type="EMBL" id="NYD29770.1"/>
    </source>
</evidence>
<evidence type="ECO:0000313" key="12">
    <source>
        <dbReference type="Proteomes" id="UP000582231"/>
    </source>
</evidence>
<keyword evidence="6 8" id="KW-0472">Membrane</keyword>
<keyword evidence="12" id="KW-1185">Reference proteome</keyword>
<keyword evidence="11" id="KW-0449">Lipoprotein</keyword>
<feature type="transmembrane region" description="Helical" evidence="8">
    <location>
        <begin position="147"/>
        <end position="170"/>
    </location>
</feature>
<dbReference type="EMBL" id="JACCBF010000001">
    <property type="protein sequence ID" value="NYD29770.1"/>
    <property type="molecule type" value="Genomic_DNA"/>
</dbReference>
<evidence type="ECO:0000256" key="7">
    <source>
        <dbReference type="ARBA" id="ARBA00023315"/>
    </source>
</evidence>
<feature type="transmembrane region" description="Helical" evidence="8">
    <location>
        <begin position="182"/>
        <end position="202"/>
    </location>
</feature>
<dbReference type="AlphaFoldDB" id="A0A852RLM5"/>
<dbReference type="Proteomes" id="UP000582231">
    <property type="component" value="Unassembled WGS sequence"/>
</dbReference>
<dbReference type="CDD" id="cd07571">
    <property type="entry name" value="ALP_N-acyl_transferase"/>
    <property type="match status" value="1"/>
</dbReference>
<comment type="catalytic activity">
    <reaction evidence="8">
        <text>N-terminal S-1,2-diacyl-sn-glyceryl-L-cysteinyl-[lipoprotein] + a glycerophospholipid = N-acyl-S-1,2-diacyl-sn-glyceryl-L-cysteinyl-[lipoprotein] + a 2-acyl-sn-glycero-3-phospholipid + H(+)</text>
        <dbReference type="Rhea" id="RHEA:48228"/>
        <dbReference type="Rhea" id="RHEA-COMP:14681"/>
        <dbReference type="Rhea" id="RHEA-COMP:14684"/>
        <dbReference type="ChEBI" id="CHEBI:15378"/>
        <dbReference type="ChEBI" id="CHEBI:136912"/>
        <dbReference type="ChEBI" id="CHEBI:140656"/>
        <dbReference type="ChEBI" id="CHEBI:140657"/>
        <dbReference type="ChEBI" id="CHEBI:140660"/>
        <dbReference type="EC" id="2.3.1.269"/>
    </reaction>
</comment>
<feature type="transmembrane region" description="Helical" evidence="8">
    <location>
        <begin position="54"/>
        <end position="71"/>
    </location>
</feature>
<dbReference type="Pfam" id="PF20154">
    <property type="entry name" value="LNT_N"/>
    <property type="match status" value="1"/>
</dbReference>
<dbReference type="InterPro" id="IPR036526">
    <property type="entry name" value="C-N_Hydrolase_sf"/>
</dbReference>
<dbReference type="PANTHER" id="PTHR38686:SF1">
    <property type="entry name" value="APOLIPOPROTEIN N-ACYLTRANSFERASE"/>
    <property type="match status" value="1"/>
</dbReference>
<evidence type="ECO:0000256" key="4">
    <source>
        <dbReference type="ARBA" id="ARBA00022692"/>
    </source>
</evidence>